<dbReference type="Pfam" id="PF12724">
    <property type="entry name" value="Flavodoxin_5"/>
    <property type="match status" value="1"/>
</dbReference>
<evidence type="ECO:0000259" key="1">
    <source>
        <dbReference type="Pfam" id="PF12724"/>
    </source>
</evidence>
<evidence type="ECO:0000313" key="3">
    <source>
        <dbReference type="Proteomes" id="UP000252187"/>
    </source>
</evidence>
<accession>A0A365PAC6</accession>
<feature type="domain" description="Flavodoxin" evidence="1">
    <location>
        <begin position="6"/>
        <end position="136"/>
    </location>
</feature>
<dbReference type="Proteomes" id="UP000252187">
    <property type="component" value="Unassembled WGS sequence"/>
</dbReference>
<reference evidence="2 3" key="1">
    <citation type="submission" date="2018-06" db="EMBL/GenBank/DDBJ databases">
        <title>Whole genome sequencing of four bacterial strains from South Shetland trench revealing bio-synthetic gene clusters.</title>
        <authorList>
            <person name="Abdel-Mageed W.M."/>
            <person name="Lehri B."/>
            <person name="Jarmusch S.A."/>
            <person name="Miranda K."/>
            <person name="Goodfellow M."/>
            <person name="Jaspars M."/>
            <person name="Karlyshev A.V."/>
        </authorList>
    </citation>
    <scope>NUCLEOTIDE SEQUENCE [LARGE SCALE GENOMIC DNA]</scope>
    <source>
        <strain evidence="2 3">SST1</strain>
    </source>
</reference>
<dbReference type="InterPro" id="IPR026816">
    <property type="entry name" value="Flavodoxin_dom"/>
</dbReference>
<comment type="caution">
    <text evidence="2">The sequence shown here is derived from an EMBL/GenBank/DDBJ whole genome shotgun (WGS) entry which is preliminary data.</text>
</comment>
<evidence type="ECO:0000313" key="2">
    <source>
        <dbReference type="EMBL" id="RBA36078.1"/>
    </source>
</evidence>
<name>A0A365PAC6_9ACTN</name>
<protein>
    <recommendedName>
        <fullName evidence="1">Flavodoxin domain-containing protein</fullName>
    </recommendedName>
</protein>
<organism evidence="2 3">
    <name type="scientific">Dietzia maris</name>
    <dbReference type="NCBI Taxonomy" id="37915"/>
    <lineage>
        <taxon>Bacteria</taxon>
        <taxon>Bacillati</taxon>
        <taxon>Actinomycetota</taxon>
        <taxon>Actinomycetes</taxon>
        <taxon>Mycobacteriales</taxon>
        <taxon>Dietziaceae</taxon>
        <taxon>Dietzia</taxon>
    </lineage>
</organism>
<proteinExistence type="predicted"/>
<gene>
    <name evidence="2" type="ORF">DQ226_09815</name>
</gene>
<sequence>MTSPVVAFTSRYGSTRRYATALGRRLGTPAVELADLAPASDADPLILLAPVYATRILGRRRIIRAIRSAPGRVALVVVAISPADDPGRGSLSARLITATGRAVTTFHVRGDLDPARLNWVDRTLMAALRRQLRRTPDTPAARMLLSGEPLHFVDETALDPVVAWADGGDTAP</sequence>
<dbReference type="SUPFAM" id="SSF52218">
    <property type="entry name" value="Flavoproteins"/>
    <property type="match status" value="1"/>
</dbReference>
<dbReference type="EMBL" id="QNTT01000022">
    <property type="protein sequence ID" value="RBA36078.1"/>
    <property type="molecule type" value="Genomic_DNA"/>
</dbReference>
<dbReference type="AlphaFoldDB" id="A0A365PAC6"/>
<dbReference type="InterPro" id="IPR029039">
    <property type="entry name" value="Flavoprotein-like_sf"/>
</dbReference>